<gene>
    <name evidence="3" type="ORF">Nepgr_018702</name>
</gene>
<evidence type="ECO:0000256" key="1">
    <source>
        <dbReference type="SAM" id="MobiDB-lite"/>
    </source>
</evidence>
<evidence type="ECO:0000313" key="3">
    <source>
        <dbReference type="EMBL" id="GMH16861.1"/>
    </source>
</evidence>
<protein>
    <submittedName>
        <fullName evidence="3">Uncharacterized protein</fullName>
    </submittedName>
</protein>
<sequence length="243" mass="25523">MALPHPTSPLLHLFFLLLLSPLNPSLASLPPKIPVSAAFGSAPPSSPYFSSSLSSKDFSIISTPRSHLVGKNPVPTRSHADALRGSRGDSVSSSSTGGVPLPEQSLLDCAVLGSNFGCHNPKPTSDGVNAARPNVLPRSIGSLSSEAPTAYPSSVSWSSAVLKNQTPVAALKSVFCSLDKKTPGQQQGSYLINCVELWNSSSRKTQISSSASAKAHTGIVMHPQDYQQRVAIQINSHQQNTMG</sequence>
<feature type="compositionally biased region" description="Basic and acidic residues" evidence="1">
    <location>
        <begin position="78"/>
        <end position="87"/>
    </location>
</feature>
<dbReference type="Proteomes" id="UP001279734">
    <property type="component" value="Unassembled WGS sequence"/>
</dbReference>
<name>A0AAD3XUK5_NEPGR</name>
<feature type="signal peptide" evidence="2">
    <location>
        <begin position="1"/>
        <end position="27"/>
    </location>
</feature>
<keyword evidence="2" id="KW-0732">Signal</keyword>
<dbReference type="AlphaFoldDB" id="A0AAD3XUK5"/>
<accession>A0AAD3XUK5</accession>
<proteinExistence type="predicted"/>
<feature type="chain" id="PRO_5042170737" evidence="2">
    <location>
        <begin position="28"/>
        <end position="243"/>
    </location>
</feature>
<feature type="compositionally biased region" description="Low complexity" evidence="1">
    <location>
        <begin position="88"/>
        <end position="99"/>
    </location>
</feature>
<evidence type="ECO:0000313" key="4">
    <source>
        <dbReference type="Proteomes" id="UP001279734"/>
    </source>
</evidence>
<dbReference type="EMBL" id="BSYO01000017">
    <property type="protein sequence ID" value="GMH16861.1"/>
    <property type="molecule type" value="Genomic_DNA"/>
</dbReference>
<keyword evidence="4" id="KW-1185">Reference proteome</keyword>
<comment type="caution">
    <text evidence="3">The sequence shown here is derived from an EMBL/GenBank/DDBJ whole genome shotgun (WGS) entry which is preliminary data.</text>
</comment>
<reference evidence="3" key="1">
    <citation type="submission" date="2023-05" db="EMBL/GenBank/DDBJ databases">
        <title>Nepenthes gracilis genome sequencing.</title>
        <authorList>
            <person name="Fukushima K."/>
        </authorList>
    </citation>
    <scope>NUCLEOTIDE SEQUENCE</scope>
    <source>
        <strain evidence="3">SING2019-196</strain>
    </source>
</reference>
<evidence type="ECO:0000256" key="2">
    <source>
        <dbReference type="SAM" id="SignalP"/>
    </source>
</evidence>
<feature type="region of interest" description="Disordered" evidence="1">
    <location>
        <begin position="69"/>
        <end position="99"/>
    </location>
</feature>
<organism evidence="3 4">
    <name type="scientific">Nepenthes gracilis</name>
    <name type="common">Slender pitcher plant</name>
    <dbReference type="NCBI Taxonomy" id="150966"/>
    <lineage>
        <taxon>Eukaryota</taxon>
        <taxon>Viridiplantae</taxon>
        <taxon>Streptophyta</taxon>
        <taxon>Embryophyta</taxon>
        <taxon>Tracheophyta</taxon>
        <taxon>Spermatophyta</taxon>
        <taxon>Magnoliopsida</taxon>
        <taxon>eudicotyledons</taxon>
        <taxon>Gunneridae</taxon>
        <taxon>Pentapetalae</taxon>
        <taxon>Caryophyllales</taxon>
        <taxon>Nepenthaceae</taxon>
        <taxon>Nepenthes</taxon>
    </lineage>
</organism>